<dbReference type="GO" id="GO:0000725">
    <property type="term" value="P:recombinational repair"/>
    <property type="evidence" value="ECO:0007669"/>
    <property type="project" value="TreeGrafter"/>
</dbReference>
<evidence type="ECO:0000256" key="3">
    <source>
        <dbReference type="ARBA" id="ARBA00022763"/>
    </source>
</evidence>
<sequence>MDTNDKTQGLVVYKASAGSGKTFTLSVEYIEMVLRDTAAYKRILAVTFTNKATIEMKTRILSQLYGLAHGLDSSVPYREVLKERNGDFTDDYITERASRAFTSIINDYSNFRIETIDAFFQRVLKQLAHELRLSTSFNIELDSTKALDEAVDSMLENLHNDGELLKTILRYIEERMTDDKGWKIDASIKGFSRHIFDETYATQQTRPTHQTIERFKLTLARQRESATETIGQYVAQFDDLLRDNGLSASDFMRGERGPCGFFIKLGKGVMSDSKFATSTYEEAMNDPDKWVSKKSPDTAKQLAPQLAALMRHADKARTEANSIINTIDLASKDINNLSLLENISATLKKANEEKNRFLLADTNSLLREVIGDDDPSFIYEKLGNYIEHIMIDEFQDTSTLQWENFSKLLKESLANGKHNLIVGDVKQSIYRWRGGDWNILNSRLGEDIAPFKCEEKTLATNRRSEENLVTFNNTLFESIVSAMGLPKLTQAYSDVRQDLPAGKARDKGHVKVVQLGMTPDETPGDNADERQKPDYVAQTLEQLTEEIRDLLSHGLRQKDICILVRRRNAIRDIADHISSSMPEVTLISEEAFRLGTSHAISIVISALRYLNDSNDHIAMAQLATDGKTCRQWNETLLSDHEGLASTALPPEFVTRYDELRAMPLYETTVNLARIFKIFDYCDEQAYISTFMDLVKDSSADDGTDIPTFLKQWDESLSARTVSAGSPDGIRIMTIHKSKGLQAHTILLPFCDWSLTTESHLADNIVWCNNPIAESGEGLDILPVSYGKRMAESRFAEAYEEETEQMNVDSINLLYVALTRAEKNMVIITREKANTVGEQILMALGSDSMKRISQSPLPTFEVGERIYKSKDKSGETSDNPLTTTPHDLTAEMKNAPMRINFRQSNKSEKFMMHGDVQQQEYIDRGVVMHQLFSSLATGSEAEIDKAVRDIWHQGLFKDAGQKDEAKSLAIKRIASVAGYGWFDSGNRLYNECNMIYCDARGDIQQCRPDRVIVKDDTVTVVDFKFGKPHNEHREQVQHYKELLAKVTFGHKPAGGMTVKGYLWYVYENKIIEV</sequence>
<proteinExistence type="predicted"/>
<feature type="binding site" evidence="14">
    <location>
        <begin position="15"/>
        <end position="22"/>
    </location>
    <ligand>
        <name>ATP</name>
        <dbReference type="ChEBI" id="CHEBI:30616"/>
    </ligand>
</feature>
<dbReference type="GO" id="GO:0043138">
    <property type="term" value="F:3'-5' DNA helicase activity"/>
    <property type="evidence" value="ECO:0007669"/>
    <property type="project" value="UniProtKB-EC"/>
</dbReference>
<dbReference type="Pfam" id="PF13361">
    <property type="entry name" value="UvrD_C"/>
    <property type="match status" value="1"/>
</dbReference>
<evidence type="ECO:0000256" key="5">
    <source>
        <dbReference type="ARBA" id="ARBA00022806"/>
    </source>
</evidence>
<evidence type="ECO:0000256" key="6">
    <source>
        <dbReference type="ARBA" id="ARBA00022839"/>
    </source>
</evidence>
<comment type="catalytic activity">
    <reaction evidence="13">
        <text>ATP + H2O = ADP + phosphate + H(+)</text>
        <dbReference type="Rhea" id="RHEA:13065"/>
        <dbReference type="ChEBI" id="CHEBI:15377"/>
        <dbReference type="ChEBI" id="CHEBI:15378"/>
        <dbReference type="ChEBI" id="CHEBI:30616"/>
        <dbReference type="ChEBI" id="CHEBI:43474"/>
        <dbReference type="ChEBI" id="CHEBI:456216"/>
        <dbReference type="EC" id="5.6.2.4"/>
    </reaction>
</comment>
<keyword evidence="10" id="KW-0413">Isomerase</keyword>
<organism evidence="17 18">
    <name type="scientific">Candidatus Avibacteroides avistercoris</name>
    <dbReference type="NCBI Taxonomy" id="2840690"/>
    <lineage>
        <taxon>Bacteria</taxon>
        <taxon>Pseudomonadati</taxon>
        <taxon>Bacteroidota</taxon>
        <taxon>Bacteroidia</taxon>
        <taxon>Bacteroidales</taxon>
        <taxon>Bacteroidaceae</taxon>
        <taxon>Bacteroidaceae incertae sedis</taxon>
        <taxon>Candidatus Avibacteroides</taxon>
    </lineage>
</organism>
<dbReference type="GO" id="GO:0005524">
    <property type="term" value="F:ATP binding"/>
    <property type="evidence" value="ECO:0007669"/>
    <property type="project" value="UniProtKB-UniRule"/>
</dbReference>
<dbReference type="InterPro" id="IPR014016">
    <property type="entry name" value="UvrD-like_ATP-bd"/>
</dbReference>
<keyword evidence="4 14" id="KW-0378">Hydrolase</keyword>
<dbReference type="GO" id="GO:0005829">
    <property type="term" value="C:cytosol"/>
    <property type="evidence" value="ECO:0007669"/>
    <property type="project" value="TreeGrafter"/>
</dbReference>
<dbReference type="InterPro" id="IPR000212">
    <property type="entry name" value="DNA_helicase_UvrD/REP"/>
</dbReference>
<evidence type="ECO:0000259" key="16">
    <source>
        <dbReference type="PROSITE" id="PS51217"/>
    </source>
</evidence>
<evidence type="ECO:0000256" key="9">
    <source>
        <dbReference type="ARBA" id="ARBA00023204"/>
    </source>
</evidence>
<dbReference type="EMBL" id="DWUP01000097">
    <property type="protein sequence ID" value="HJD53015.1"/>
    <property type="molecule type" value="Genomic_DNA"/>
</dbReference>
<dbReference type="InterPro" id="IPR014017">
    <property type="entry name" value="DNA_helicase_UvrD-like_C"/>
</dbReference>
<gene>
    <name evidence="17" type="ORF">IAA93_04745</name>
</gene>
<dbReference type="EC" id="5.6.2.4" evidence="12"/>
<dbReference type="GO" id="GO:0004527">
    <property type="term" value="F:exonuclease activity"/>
    <property type="evidence" value="ECO:0007669"/>
    <property type="project" value="UniProtKB-KW"/>
</dbReference>
<keyword evidence="3" id="KW-0227">DNA damage</keyword>
<reference evidence="17" key="2">
    <citation type="submission" date="2021-04" db="EMBL/GenBank/DDBJ databases">
        <authorList>
            <person name="Gilroy R."/>
        </authorList>
    </citation>
    <scope>NUCLEOTIDE SEQUENCE</scope>
    <source>
        <strain evidence="17">MalCec1-1739</strain>
    </source>
</reference>
<comment type="caution">
    <text evidence="17">The sequence shown here is derived from an EMBL/GenBank/DDBJ whole genome shotgun (WGS) entry which is preliminary data.</text>
</comment>
<dbReference type="PROSITE" id="PS51217">
    <property type="entry name" value="UVRD_HELICASE_CTER"/>
    <property type="match status" value="1"/>
</dbReference>
<dbReference type="Gene3D" id="3.40.50.300">
    <property type="entry name" value="P-loop containing nucleotide triphosphate hydrolases"/>
    <property type="match status" value="3"/>
</dbReference>
<evidence type="ECO:0000256" key="2">
    <source>
        <dbReference type="ARBA" id="ARBA00022741"/>
    </source>
</evidence>
<evidence type="ECO:0000256" key="12">
    <source>
        <dbReference type="ARBA" id="ARBA00034808"/>
    </source>
</evidence>
<reference evidence="17" key="1">
    <citation type="journal article" date="2021" name="PeerJ">
        <title>Extensive microbial diversity within the chicken gut microbiome revealed by metagenomics and culture.</title>
        <authorList>
            <person name="Gilroy R."/>
            <person name="Ravi A."/>
            <person name="Getino M."/>
            <person name="Pursley I."/>
            <person name="Horton D.L."/>
            <person name="Alikhan N.F."/>
            <person name="Baker D."/>
            <person name="Gharbi K."/>
            <person name="Hall N."/>
            <person name="Watson M."/>
            <person name="Adriaenssens E.M."/>
            <person name="Foster-Nyarko E."/>
            <person name="Jarju S."/>
            <person name="Secka A."/>
            <person name="Antonio M."/>
            <person name="Oren A."/>
            <person name="Chaudhuri R.R."/>
            <person name="La Ragione R."/>
            <person name="Hildebrand F."/>
            <person name="Pallen M.J."/>
        </authorList>
    </citation>
    <scope>NUCLEOTIDE SEQUENCE</scope>
    <source>
        <strain evidence="17">MalCec1-1739</strain>
    </source>
</reference>
<dbReference type="InterPro" id="IPR011604">
    <property type="entry name" value="PDDEXK-like_dom_sf"/>
</dbReference>
<evidence type="ECO:0000313" key="17">
    <source>
        <dbReference type="EMBL" id="HJD53015.1"/>
    </source>
</evidence>
<dbReference type="PANTHER" id="PTHR11070">
    <property type="entry name" value="UVRD / RECB / PCRA DNA HELICASE FAMILY MEMBER"/>
    <property type="match status" value="1"/>
</dbReference>
<dbReference type="Gene3D" id="1.10.3170.10">
    <property type="entry name" value="Recbcd, chain B, domain 2"/>
    <property type="match status" value="1"/>
</dbReference>
<keyword evidence="1" id="KW-0540">Nuclease</keyword>
<dbReference type="Proteomes" id="UP000787625">
    <property type="component" value="Unassembled WGS sequence"/>
</dbReference>
<keyword evidence="6" id="KW-0269">Exonuclease</keyword>
<dbReference type="AlphaFoldDB" id="A0A9D2ZU55"/>
<evidence type="ECO:0000256" key="10">
    <source>
        <dbReference type="ARBA" id="ARBA00023235"/>
    </source>
</evidence>
<evidence type="ECO:0000256" key="4">
    <source>
        <dbReference type="ARBA" id="ARBA00022801"/>
    </source>
</evidence>
<feature type="domain" description="UvrD-like helicase C-terminal" evidence="16">
    <location>
        <begin position="496"/>
        <end position="739"/>
    </location>
</feature>
<keyword evidence="7 14" id="KW-0067">ATP-binding</keyword>
<evidence type="ECO:0000256" key="8">
    <source>
        <dbReference type="ARBA" id="ARBA00023125"/>
    </source>
</evidence>
<keyword evidence="2 14" id="KW-0547">Nucleotide-binding</keyword>
<accession>A0A9D2ZU55</accession>
<evidence type="ECO:0000259" key="15">
    <source>
        <dbReference type="PROSITE" id="PS51198"/>
    </source>
</evidence>
<dbReference type="GO" id="GO:0003677">
    <property type="term" value="F:DNA binding"/>
    <property type="evidence" value="ECO:0007669"/>
    <property type="project" value="UniProtKB-KW"/>
</dbReference>
<evidence type="ECO:0000313" key="18">
    <source>
        <dbReference type="Proteomes" id="UP000787625"/>
    </source>
</evidence>
<dbReference type="SUPFAM" id="SSF52540">
    <property type="entry name" value="P-loop containing nucleoside triphosphate hydrolases"/>
    <property type="match status" value="1"/>
</dbReference>
<dbReference type="InterPro" id="IPR027417">
    <property type="entry name" value="P-loop_NTPase"/>
</dbReference>
<protein>
    <recommendedName>
        <fullName evidence="12">DNA 3'-5' helicase</fullName>
        <ecNumber evidence="12">5.6.2.4</ecNumber>
    </recommendedName>
</protein>
<dbReference type="PROSITE" id="PS51198">
    <property type="entry name" value="UVRD_HELICASE_ATP_BIND"/>
    <property type="match status" value="1"/>
</dbReference>
<keyword evidence="9" id="KW-0234">DNA repair</keyword>
<evidence type="ECO:0000256" key="13">
    <source>
        <dbReference type="ARBA" id="ARBA00048988"/>
    </source>
</evidence>
<evidence type="ECO:0000256" key="14">
    <source>
        <dbReference type="PROSITE-ProRule" id="PRU00560"/>
    </source>
</evidence>
<comment type="catalytic activity">
    <reaction evidence="11">
        <text>Couples ATP hydrolysis with the unwinding of duplex DNA by translocating in the 3'-5' direction.</text>
        <dbReference type="EC" id="5.6.2.4"/>
    </reaction>
</comment>
<dbReference type="PANTHER" id="PTHR11070:SF67">
    <property type="entry name" value="DNA 3'-5' HELICASE"/>
    <property type="match status" value="1"/>
</dbReference>
<evidence type="ECO:0000256" key="7">
    <source>
        <dbReference type="ARBA" id="ARBA00022840"/>
    </source>
</evidence>
<evidence type="ECO:0000256" key="11">
    <source>
        <dbReference type="ARBA" id="ARBA00034617"/>
    </source>
</evidence>
<evidence type="ECO:0000256" key="1">
    <source>
        <dbReference type="ARBA" id="ARBA00022722"/>
    </source>
</evidence>
<dbReference type="Pfam" id="PF00580">
    <property type="entry name" value="UvrD-helicase"/>
    <property type="match status" value="1"/>
</dbReference>
<feature type="domain" description="UvrD-like helicase ATP-binding" evidence="15">
    <location>
        <begin position="1"/>
        <end position="465"/>
    </location>
</feature>
<dbReference type="Gene3D" id="3.90.320.10">
    <property type="match status" value="1"/>
</dbReference>
<name>A0A9D2ZU55_9BACT</name>
<keyword evidence="5 14" id="KW-0347">Helicase</keyword>
<keyword evidence="8" id="KW-0238">DNA-binding</keyword>